<dbReference type="GO" id="GO:0003954">
    <property type="term" value="F:NADH dehydrogenase activity"/>
    <property type="evidence" value="ECO:0007669"/>
    <property type="project" value="TreeGrafter"/>
</dbReference>
<dbReference type="InterPro" id="IPR001694">
    <property type="entry name" value="NADH_UbQ_OxRdtase_su1/FPO"/>
</dbReference>
<dbReference type="AlphaFoldDB" id="A0A6M3RIZ6"/>
<keyword evidence="11 13" id="KW-0496">Mitochondrion</keyword>
<feature type="transmembrane region" description="Helical" evidence="12">
    <location>
        <begin position="141"/>
        <end position="164"/>
    </location>
</feature>
<dbReference type="EC" id="7.1.1.2" evidence="11"/>
<dbReference type="Pfam" id="PF00146">
    <property type="entry name" value="NADHdh"/>
    <property type="match status" value="1"/>
</dbReference>
<evidence type="ECO:0000256" key="2">
    <source>
        <dbReference type="ARBA" id="ARBA00004225"/>
    </source>
</evidence>
<dbReference type="GO" id="GO:0009060">
    <property type="term" value="P:aerobic respiration"/>
    <property type="evidence" value="ECO:0007669"/>
    <property type="project" value="TreeGrafter"/>
</dbReference>
<protein>
    <recommendedName>
        <fullName evidence="4 11">NADH-ubiquinone oxidoreductase chain 1</fullName>
        <ecNumber evidence="11">7.1.1.2</ecNumber>
    </recommendedName>
</protein>
<comment type="similarity">
    <text evidence="3 10">Belongs to the complex I subunit 1 family.</text>
</comment>
<evidence type="ECO:0000256" key="4">
    <source>
        <dbReference type="ARBA" id="ARBA00021009"/>
    </source>
</evidence>
<evidence type="ECO:0000256" key="5">
    <source>
        <dbReference type="ARBA" id="ARBA00022448"/>
    </source>
</evidence>
<feature type="transmembrane region" description="Helical" evidence="12">
    <location>
        <begin position="74"/>
        <end position="93"/>
    </location>
</feature>
<evidence type="ECO:0000256" key="9">
    <source>
        <dbReference type="ARBA" id="ARBA00023136"/>
    </source>
</evidence>
<keyword evidence="7 12" id="KW-1133">Transmembrane helix</keyword>
<keyword evidence="10" id="KW-0520">NAD</keyword>
<feature type="transmembrane region" description="Helical" evidence="12">
    <location>
        <begin position="176"/>
        <end position="195"/>
    </location>
</feature>
<evidence type="ECO:0000256" key="7">
    <source>
        <dbReference type="ARBA" id="ARBA00022989"/>
    </source>
</evidence>
<name>A0A6M3RIZ6_9CRUS</name>
<keyword evidence="9 12" id="KW-0472">Membrane</keyword>
<evidence type="ECO:0000313" key="13">
    <source>
        <dbReference type="EMBL" id="QJD22455.1"/>
    </source>
</evidence>
<dbReference type="HAMAP" id="MF_01350">
    <property type="entry name" value="NDH1_NuoH"/>
    <property type="match status" value="1"/>
</dbReference>
<organism evidence="13">
    <name type="scientific">Haustorioides koreanus</name>
    <dbReference type="NCBI Taxonomy" id="2729224"/>
    <lineage>
        <taxon>Eukaryota</taxon>
        <taxon>Metazoa</taxon>
        <taxon>Ecdysozoa</taxon>
        <taxon>Arthropoda</taxon>
        <taxon>Crustacea</taxon>
        <taxon>Multicrustacea</taxon>
        <taxon>Malacostraca</taxon>
        <taxon>Eumalacostraca</taxon>
        <taxon>Peracarida</taxon>
        <taxon>Amphipoda</taxon>
        <taxon>Senticaudata</taxon>
        <taxon>Talitrida</taxon>
        <taxon>Hyaloidea</taxon>
        <taxon>Dogielinotidae</taxon>
        <taxon>Dogielinotinae</taxon>
        <taxon>Haustorioides</taxon>
    </lineage>
</organism>
<evidence type="ECO:0000256" key="8">
    <source>
        <dbReference type="ARBA" id="ARBA00023075"/>
    </source>
</evidence>
<keyword evidence="8 11" id="KW-0830">Ubiquinone</keyword>
<dbReference type="PANTHER" id="PTHR11432">
    <property type="entry name" value="NADH DEHYDROGENASE SUBUNIT 1"/>
    <property type="match status" value="1"/>
</dbReference>
<dbReference type="PROSITE" id="PS00667">
    <property type="entry name" value="COMPLEX1_ND1_1"/>
    <property type="match status" value="1"/>
</dbReference>
<dbReference type="PANTHER" id="PTHR11432:SF3">
    <property type="entry name" value="NADH-UBIQUINONE OXIDOREDUCTASE CHAIN 1"/>
    <property type="match status" value="1"/>
</dbReference>
<dbReference type="InterPro" id="IPR018086">
    <property type="entry name" value="NADH_UbQ_OxRdtase_su1_CS"/>
</dbReference>
<evidence type="ECO:0000256" key="3">
    <source>
        <dbReference type="ARBA" id="ARBA00010535"/>
    </source>
</evidence>
<dbReference type="EMBL" id="MN840593">
    <property type="protein sequence ID" value="QJD22455.1"/>
    <property type="molecule type" value="Genomic_DNA"/>
</dbReference>
<proteinExistence type="inferred from homology"/>
<gene>
    <name evidence="13" type="primary">ND1</name>
</gene>
<feature type="transmembrane region" description="Helical" evidence="12">
    <location>
        <begin position="7"/>
        <end position="27"/>
    </location>
</feature>
<feature type="transmembrane region" description="Helical" evidence="12">
    <location>
        <begin position="100"/>
        <end position="121"/>
    </location>
</feature>
<evidence type="ECO:0000256" key="6">
    <source>
        <dbReference type="ARBA" id="ARBA00022692"/>
    </source>
</evidence>
<comment type="subcellular location">
    <subcellularLocation>
        <location evidence="10">Mitochondrion inner membrane</location>
        <topology evidence="10">Multi-pass membrane protein</topology>
    </subcellularLocation>
    <subcellularLocation>
        <location evidence="2">Mitochondrion membrane</location>
        <topology evidence="2">Multi-pass membrane protein</topology>
    </subcellularLocation>
</comment>
<keyword evidence="6 10" id="KW-0812">Transmembrane</keyword>
<comment type="function">
    <text evidence="1">Core subunit of the mitochondrial membrane respiratory chain NADH dehydrogenase (Complex I) that is believed to belong to the minimal assembly required for catalysis. Complex I functions in the transfer of electrons from NADH to the respiratory chain. The immediate electron acceptor for the enzyme is believed to be ubiquinone.</text>
</comment>
<accession>A0A6M3RIZ6</accession>
<comment type="catalytic activity">
    <reaction evidence="11">
        <text>a ubiquinone + NADH + 5 H(+)(in) = a ubiquinol + NAD(+) + 4 H(+)(out)</text>
        <dbReference type="Rhea" id="RHEA:29091"/>
        <dbReference type="Rhea" id="RHEA-COMP:9565"/>
        <dbReference type="Rhea" id="RHEA-COMP:9566"/>
        <dbReference type="ChEBI" id="CHEBI:15378"/>
        <dbReference type="ChEBI" id="CHEBI:16389"/>
        <dbReference type="ChEBI" id="CHEBI:17976"/>
        <dbReference type="ChEBI" id="CHEBI:57540"/>
        <dbReference type="ChEBI" id="CHEBI:57945"/>
        <dbReference type="EC" id="7.1.1.2"/>
    </reaction>
</comment>
<evidence type="ECO:0000256" key="12">
    <source>
        <dbReference type="SAM" id="Phobius"/>
    </source>
</evidence>
<dbReference type="GO" id="GO:0008137">
    <property type="term" value="F:NADH dehydrogenase (ubiquinone) activity"/>
    <property type="evidence" value="ECO:0007669"/>
    <property type="project" value="UniProtKB-EC"/>
</dbReference>
<keyword evidence="5" id="KW-0813">Transport</keyword>
<evidence type="ECO:0000256" key="1">
    <source>
        <dbReference type="ARBA" id="ARBA00003257"/>
    </source>
</evidence>
<dbReference type="GO" id="GO:0005743">
    <property type="term" value="C:mitochondrial inner membrane"/>
    <property type="evidence" value="ECO:0007669"/>
    <property type="project" value="UniProtKB-SubCell"/>
</dbReference>
<feature type="transmembrane region" description="Helical" evidence="12">
    <location>
        <begin position="235"/>
        <end position="268"/>
    </location>
</feature>
<sequence>MEFFNLFIMYLILFIMVLISVAFITLLERKALSSAQVRVGPNTAGFWGLLQPFSDAIKLFTKESVLLRVSMMSVYYISPVLGMLFMLILWLVLPLHNGGLLFNFGLMYFVCVSGAAVYPILSSGWTSNCKYSMLGSLRAVAQMLSYEVSLMMVLLSVVWLTASFNLDTILECQKNMWNLFFFFPLALIWFASSLAETNRTPYDFAEGESELVSGFNTEYGAGGFSLIFLAEYGNIIFMSAIFSLLFLTSSFSVSFPLKTMLLSFLFVWVRASFPRYRYDLLMGLAWKSFLPVTLFIFLFYYAIVFS</sequence>
<evidence type="ECO:0000256" key="10">
    <source>
        <dbReference type="RuleBase" id="RU000471"/>
    </source>
</evidence>
<feature type="transmembrane region" description="Helical" evidence="12">
    <location>
        <begin position="280"/>
        <end position="303"/>
    </location>
</feature>
<evidence type="ECO:0000256" key="11">
    <source>
        <dbReference type="RuleBase" id="RU000473"/>
    </source>
</evidence>
<geneLocation type="mitochondrion" evidence="13"/>
<reference evidence="13" key="1">
    <citation type="journal article" date="2020" name="Mitochondrial DNA Part B Resour">
        <title>The complete mitochondrial genome of Haustorioides koreanus Jo, 1988 (Crustacea: Amphipoda: Dogielinotidae).</title>
        <authorList>
            <person name="Lee S.-H."/>
            <person name="Lee S.-H."/>
            <person name="Lim B.-J."/>
            <person name="Back J."/>
            <person name="Sin E."/>
            <person name="Shin M.-H."/>
        </authorList>
    </citation>
    <scope>NUCLEOTIDE SEQUENCE</scope>
</reference>